<dbReference type="GO" id="GO:0046872">
    <property type="term" value="F:metal ion binding"/>
    <property type="evidence" value="ECO:0007669"/>
    <property type="project" value="UniProtKB-KW"/>
</dbReference>
<comment type="similarity">
    <text evidence="8">Belongs to the bacterial reverse transcriptase family.</text>
</comment>
<keyword evidence="3" id="KW-0548">Nucleotidyltransferase</keyword>
<dbReference type="InterPro" id="IPR043502">
    <property type="entry name" value="DNA/RNA_pol_sf"/>
</dbReference>
<evidence type="ECO:0000313" key="12">
    <source>
        <dbReference type="EMBL" id="SES84234.1"/>
    </source>
</evidence>
<evidence type="ECO:0000256" key="6">
    <source>
        <dbReference type="ARBA" id="ARBA00022918"/>
    </source>
</evidence>
<evidence type="ECO:0000313" key="14">
    <source>
        <dbReference type="Proteomes" id="UP000199519"/>
    </source>
</evidence>
<evidence type="ECO:0000313" key="11">
    <source>
        <dbReference type="EMBL" id="SDF15932.1"/>
    </source>
</evidence>
<gene>
    <name evidence="11" type="ORF">SAMN04488598_10729</name>
    <name evidence="12" type="ORF">SAMN04515652_10829</name>
</gene>
<dbReference type="InterPro" id="IPR000123">
    <property type="entry name" value="Reverse_transcriptase_msDNA"/>
</dbReference>
<dbReference type="CDD" id="cd03487">
    <property type="entry name" value="RT_Bac_retron_II"/>
    <property type="match status" value="1"/>
</dbReference>
<sequence>MEGIDKENLLEIIANKENHYGKNEISKSNGKRIIYSIDNNSQLYKMQKHLVNNFLSQIPIADHVYGFVKDYSYKDFLLRHIHDKNNKTYYYLRLDIKDFFGSINSNLIEETLDYYIKVNEAENGNSIIEIINGIVTLENFLPQGAVTSPVVSNIVFRQLDIRLQRYCRKLDIKYSRYADDLLFSSTNSNLHKNNFFKKVSYILKDKDFRLNYSKTIKDENEISLNGFVVGNNIRLSRKRKKDISKVLFLYNNKPDNQSFVSYLNEHEFLYRDKIGSSYFLNKDDLINYLAGYRSFLIDWIPVKEGRHKEKHINLIENIEDLLENISDVNNEYN</sequence>
<keyword evidence="2" id="KW-0808">Transferase</keyword>
<dbReference type="GO" id="GO:0003964">
    <property type="term" value="F:RNA-directed DNA polymerase activity"/>
    <property type="evidence" value="ECO:0007669"/>
    <property type="project" value="UniProtKB-KW"/>
</dbReference>
<dbReference type="InterPro" id="IPR051083">
    <property type="entry name" value="GrpII_Intron_Splice-Mob/Def"/>
</dbReference>
<dbReference type="Pfam" id="PF00078">
    <property type="entry name" value="RVT_1"/>
    <property type="match status" value="1"/>
</dbReference>
<evidence type="ECO:0000256" key="1">
    <source>
        <dbReference type="ARBA" id="ARBA00012493"/>
    </source>
</evidence>
<evidence type="ECO:0000256" key="4">
    <source>
        <dbReference type="ARBA" id="ARBA00022723"/>
    </source>
</evidence>
<evidence type="ECO:0000256" key="9">
    <source>
        <dbReference type="ARBA" id="ARBA00048173"/>
    </source>
</evidence>
<dbReference type="AlphaFoldDB" id="A0A1H9ZSP1"/>
<evidence type="ECO:0000256" key="5">
    <source>
        <dbReference type="ARBA" id="ARBA00022842"/>
    </source>
</evidence>
<dbReference type="SUPFAM" id="SSF56672">
    <property type="entry name" value="DNA/RNA polymerases"/>
    <property type="match status" value="1"/>
</dbReference>
<evidence type="ECO:0000313" key="13">
    <source>
        <dbReference type="Proteomes" id="UP000198612"/>
    </source>
</evidence>
<dbReference type="PANTHER" id="PTHR34047">
    <property type="entry name" value="NUCLEAR INTRON MATURASE 1, MITOCHONDRIAL-RELATED"/>
    <property type="match status" value="1"/>
</dbReference>
<dbReference type="EC" id="2.7.7.49" evidence="1"/>
<dbReference type="Proteomes" id="UP000199519">
    <property type="component" value="Unassembled WGS sequence"/>
</dbReference>
<proteinExistence type="inferred from homology"/>
<dbReference type="Gene3D" id="3.30.70.270">
    <property type="match status" value="1"/>
</dbReference>
<dbReference type="Proteomes" id="UP000198612">
    <property type="component" value="Unassembled WGS sequence"/>
</dbReference>
<keyword evidence="6 12" id="KW-0695">RNA-directed DNA polymerase</keyword>
<dbReference type="PROSITE" id="PS50878">
    <property type="entry name" value="RT_POL"/>
    <property type="match status" value="1"/>
</dbReference>
<dbReference type="PRINTS" id="PR00866">
    <property type="entry name" value="RNADNAPOLMS"/>
</dbReference>
<name>A0A1H9ZSP1_9FIRM</name>
<dbReference type="InterPro" id="IPR043128">
    <property type="entry name" value="Rev_trsase/Diguanyl_cyclase"/>
</dbReference>
<organism evidence="12 13">
    <name type="scientific">Halanaerobium congolense</name>
    <dbReference type="NCBI Taxonomy" id="54121"/>
    <lineage>
        <taxon>Bacteria</taxon>
        <taxon>Bacillati</taxon>
        <taxon>Bacillota</taxon>
        <taxon>Clostridia</taxon>
        <taxon>Halanaerobiales</taxon>
        <taxon>Halanaerobiaceae</taxon>
        <taxon>Halanaerobium</taxon>
    </lineage>
</organism>
<accession>A0A1H9ZSP1</accession>
<feature type="domain" description="Reverse transcriptase" evidence="10">
    <location>
        <begin position="1"/>
        <end position="229"/>
    </location>
</feature>
<dbReference type="InterPro" id="IPR000477">
    <property type="entry name" value="RT_dom"/>
</dbReference>
<dbReference type="RefSeq" id="WP_089719707.1">
    <property type="nucleotide sequence ID" value="NZ_FNBJ01000007.1"/>
</dbReference>
<dbReference type="EMBL" id="FNBJ01000007">
    <property type="protein sequence ID" value="SDF15932.1"/>
    <property type="molecule type" value="Genomic_DNA"/>
</dbReference>
<protein>
    <recommendedName>
        <fullName evidence="1">RNA-directed DNA polymerase</fullName>
        <ecNumber evidence="1">2.7.7.49</ecNumber>
    </recommendedName>
</protein>
<evidence type="ECO:0000259" key="10">
    <source>
        <dbReference type="PROSITE" id="PS50878"/>
    </source>
</evidence>
<keyword evidence="4" id="KW-0479">Metal-binding</keyword>
<keyword evidence="14" id="KW-1185">Reference proteome</keyword>
<dbReference type="EMBL" id="FOHG01000008">
    <property type="protein sequence ID" value="SES84234.1"/>
    <property type="molecule type" value="Genomic_DNA"/>
</dbReference>
<evidence type="ECO:0000256" key="7">
    <source>
        <dbReference type="ARBA" id="ARBA00023118"/>
    </source>
</evidence>
<evidence type="ECO:0000256" key="8">
    <source>
        <dbReference type="ARBA" id="ARBA00034120"/>
    </source>
</evidence>
<comment type="catalytic activity">
    <reaction evidence="9">
        <text>DNA(n) + a 2'-deoxyribonucleoside 5'-triphosphate = DNA(n+1) + diphosphate</text>
        <dbReference type="Rhea" id="RHEA:22508"/>
        <dbReference type="Rhea" id="RHEA-COMP:17339"/>
        <dbReference type="Rhea" id="RHEA-COMP:17340"/>
        <dbReference type="ChEBI" id="CHEBI:33019"/>
        <dbReference type="ChEBI" id="CHEBI:61560"/>
        <dbReference type="ChEBI" id="CHEBI:173112"/>
        <dbReference type="EC" id="2.7.7.49"/>
    </reaction>
</comment>
<dbReference type="GO" id="GO:0003723">
    <property type="term" value="F:RNA binding"/>
    <property type="evidence" value="ECO:0007669"/>
    <property type="project" value="InterPro"/>
</dbReference>
<reference evidence="13 14" key="1">
    <citation type="submission" date="2016-10" db="EMBL/GenBank/DDBJ databases">
        <authorList>
            <person name="Varghese N."/>
            <person name="Submissions S."/>
        </authorList>
    </citation>
    <scope>NUCLEOTIDE SEQUENCE [LARGE SCALE GENOMIC DNA]</scope>
    <source>
        <strain evidence="11 14">WG2</strain>
        <strain evidence="12 13">WG5</strain>
    </source>
</reference>
<dbReference type="GO" id="GO:0051607">
    <property type="term" value="P:defense response to virus"/>
    <property type="evidence" value="ECO:0007669"/>
    <property type="project" value="UniProtKB-KW"/>
</dbReference>
<keyword evidence="7" id="KW-0051">Antiviral defense</keyword>
<dbReference type="PANTHER" id="PTHR34047:SF7">
    <property type="entry name" value="RNA-DIRECTED DNA POLYMERASE"/>
    <property type="match status" value="1"/>
</dbReference>
<keyword evidence="5" id="KW-0460">Magnesium</keyword>
<evidence type="ECO:0000256" key="3">
    <source>
        <dbReference type="ARBA" id="ARBA00022695"/>
    </source>
</evidence>
<evidence type="ECO:0000256" key="2">
    <source>
        <dbReference type="ARBA" id="ARBA00022679"/>
    </source>
</evidence>